<gene>
    <name evidence="13" type="primary">11426047</name>
    <name evidence="11" type="ordered locus">MTR_6g082620</name>
    <name evidence="12" type="ORF">MtrunA17_Chr6g0483631</name>
</gene>
<evidence type="ECO:0000259" key="10">
    <source>
        <dbReference type="PROSITE" id="PS50089"/>
    </source>
</evidence>
<reference evidence="11 14" key="1">
    <citation type="journal article" date="2011" name="Nature">
        <title>The Medicago genome provides insight into the evolution of rhizobial symbioses.</title>
        <authorList>
            <person name="Young N.D."/>
            <person name="Debelle F."/>
            <person name="Oldroyd G.E."/>
            <person name="Geurts R."/>
            <person name="Cannon S.B."/>
            <person name="Udvardi M.K."/>
            <person name="Benedito V.A."/>
            <person name="Mayer K.F."/>
            <person name="Gouzy J."/>
            <person name="Schoof H."/>
            <person name="Van de Peer Y."/>
            <person name="Proost S."/>
            <person name="Cook D.R."/>
            <person name="Meyers B.C."/>
            <person name="Spannagl M."/>
            <person name="Cheung F."/>
            <person name="De Mita S."/>
            <person name="Krishnakumar V."/>
            <person name="Gundlach H."/>
            <person name="Zhou S."/>
            <person name="Mudge J."/>
            <person name="Bharti A.K."/>
            <person name="Murray J.D."/>
            <person name="Naoumkina M.A."/>
            <person name="Rosen B."/>
            <person name="Silverstein K.A."/>
            <person name="Tang H."/>
            <person name="Rombauts S."/>
            <person name="Zhao P.X."/>
            <person name="Zhou P."/>
            <person name="Barbe V."/>
            <person name="Bardou P."/>
            <person name="Bechner M."/>
            <person name="Bellec A."/>
            <person name="Berger A."/>
            <person name="Berges H."/>
            <person name="Bidwell S."/>
            <person name="Bisseling T."/>
            <person name="Choisne N."/>
            <person name="Couloux A."/>
            <person name="Denny R."/>
            <person name="Deshpande S."/>
            <person name="Dai X."/>
            <person name="Doyle J.J."/>
            <person name="Dudez A.M."/>
            <person name="Farmer A.D."/>
            <person name="Fouteau S."/>
            <person name="Franken C."/>
            <person name="Gibelin C."/>
            <person name="Gish J."/>
            <person name="Goldstein S."/>
            <person name="Gonzalez A.J."/>
            <person name="Green P.J."/>
            <person name="Hallab A."/>
            <person name="Hartog M."/>
            <person name="Hua A."/>
            <person name="Humphray S.J."/>
            <person name="Jeong D.H."/>
            <person name="Jing Y."/>
            <person name="Jocker A."/>
            <person name="Kenton S.M."/>
            <person name="Kim D.J."/>
            <person name="Klee K."/>
            <person name="Lai H."/>
            <person name="Lang C."/>
            <person name="Lin S."/>
            <person name="Macmil S.L."/>
            <person name="Magdelenat G."/>
            <person name="Matthews L."/>
            <person name="McCorrison J."/>
            <person name="Monaghan E.L."/>
            <person name="Mun J.H."/>
            <person name="Najar F.Z."/>
            <person name="Nicholson C."/>
            <person name="Noirot C."/>
            <person name="O'Bleness M."/>
            <person name="Paule C.R."/>
            <person name="Poulain J."/>
            <person name="Prion F."/>
            <person name="Qin B."/>
            <person name="Qu C."/>
            <person name="Retzel E.F."/>
            <person name="Riddle C."/>
            <person name="Sallet E."/>
            <person name="Samain S."/>
            <person name="Samson N."/>
            <person name="Sanders I."/>
            <person name="Saurat O."/>
            <person name="Scarpelli C."/>
            <person name="Schiex T."/>
            <person name="Segurens B."/>
            <person name="Severin A.J."/>
            <person name="Sherrier D.J."/>
            <person name="Shi R."/>
            <person name="Sims S."/>
            <person name="Singer S.R."/>
            <person name="Sinharoy S."/>
            <person name="Sterck L."/>
            <person name="Viollet A."/>
            <person name="Wang B.B."/>
            <person name="Wang K."/>
            <person name="Wang M."/>
            <person name="Wang X."/>
            <person name="Warfsmann J."/>
            <person name="Weissenbach J."/>
            <person name="White D.D."/>
            <person name="White J.D."/>
            <person name="Wiley G.B."/>
            <person name="Wincker P."/>
            <person name="Xing Y."/>
            <person name="Yang L."/>
            <person name="Yao Z."/>
            <person name="Ying F."/>
            <person name="Zhai J."/>
            <person name="Zhou L."/>
            <person name="Zuber A."/>
            <person name="Denarie J."/>
            <person name="Dixon R.A."/>
            <person name="May G.D."/>
            <person name="Schwartz D.C."/>
            <person name="Rogers J."/>
            <person name="Quetier F."/>
            <person name="Town C.D."/>
            <person name="Roe B.A."/>
        </authorList>
    </citation>
    <scope>NUCLEOTIDE SEQUENCE [LARGE SCALE GENOMIC DNA]</scope>
    <source>
        <strain evidence="11">A17</strain>
        <strain evidence="13 14">cv. Jemalong A17</strain>
    </source>
</reference>
<keyword evidence="4" id="KW-0479">Metal-binding</keyword>
<evidence type="ECO:0000313" key="12">
    <source>
        <dbReference type="EMBL" id="RHN52728.1"/>
    </source>
</evidence>
<dbReference type="FunFam" id="3.30.40.10:FF:000451">
    <property type="entry name" value="E3 ubiquitin-protein ligase rnf12-A"/>
    <property type="match status" value="1"/>
</dbReference>
<dbReference type="Proteomes" id="UP000002051">
    <property type="component" value="Chromosome 6"/>
</dbReference>
<dbReference type="InterPro" id="IPR001841">
    <property type="entry name" value="Znf_RING"/>
</dbReference>
<dbReference type="GO" id="GO:0008270">
    <property type="term" value="F:zinc ion binding"/>
    <property type="evidence" value="ECO:0007669"/>
    <property type="project" value="UniProtKB-KW"/>
</dbReference>
<dbReference type="ExpressionAtlas" id="G7KMM3">
    <property type="expression patterns" value="differential"/>
</dbReference>
<comment type="catalytic activity">
    <reaction evidence="1">
        <text>S-ubiquitinyl-[E2 ubiquitin-conjugating enzyme]-L-cysteine + [acceptor protein]-L-lysine = [E2 ubiquitin-conjugating enzyme]-L-cysteine + N(6)-ubiquitinyl-[acceptor protein]-L-lysine.</text>
        <dbReference type="EC" id="2.3.2.27"/>
    </reaction>
</comment>
<dbReference type="PROSITE" id="PS50089">
    <property type="entry name" value="ZF_RING_2"/>
    <property type="match status" value="1"/>
</dbReference>
<evidence type="ECO:0000256" key="5">
    <source>
        <dbReference type="ARBA" id="ARBA00022771"/>
    </source>
</evidence>
<keyword evidence="7" id="KW-0862">Zinc</keyword>
<keyword evidence="3" id="KW-0808">Transferase</keyword>
<dbReference type="eggNOG" id="KOG0800">
    <property type="taxonomic scope" value="Eukaryota"/>
</dbReference>
<dbReference type="Pfam" id="PF13639">
    <property type="entry name" value="zf-RING_2"/>
    <property type="match status" value="1"/>
</dbReference>
<dbReference type="GO" id="GO:0061630">
    <property type="term" value="F:ubiquitin protein ligase activity"/>
    <property type="evidence" value="ECO:0000318"/>
    <property type="project" value="GO_Central"/>
</dbReference>
<dbReference type="Gene3D" id="3.30.40.10">
    <property type="entry name" value="Zinc/RING finger domain, C3HC4 (zinc finger)"/>
    <property type="match status" value="1"/>
</dbReference>
<evidence type="ECO:0000256" key="8">
    <source>
        <dbReference type="PROSITE-ProRule" id="PRU00175"/>
    </source>
</evidence>
<evidence type="ECO:0000313" key="13">
    <source>
        <dbReference type="EnsemblPlants" id="AES76636"/>
    </source>
</evidence>
<keyword evidence="5 8" id="KW-0863">Zinc-finger</keyword>
<dbReference type="HOGENOM" id="CLU_052262_1_0_1"/>
<reference evidence="12" key="5">
    <citation type="journal article" date="2018" name="Nat. Plants">
        <title>Whole-genome landscape of Medicago truncatula symbiotic genes.</title>
        <authorList>
            <person name="Pecrix Y."/>
            <person name="Gamas P."/>
            <person name="Carrere S."/>
        </authorList>
    </citation>
    <scope>NUCLEOTIDE SEQUENCE</scope>
    <source>
        <tissue evidence="12">Leaves</tissue>
    </source>
</reference>
<evidence type="ECO:0000256" key="2">
    <source>
        <dbReference type="ARBA" id="ARBA00012483"/>
    </source>
</evidence>
<dbReference type="AlphaFoldDB" id="G7KMM3"/>
<dbReference type="EnsemblPlants" id="AES76636">
    <property type="protein sequence ID" value="AES76636"/>
    <property type="gene ID" value="MTR_6g082620"/>
</dbReference>
<protein>
    <recommendedName>
        <fullName evidence="2">RING-type E3 ubiquitin transferase</fullName>
        <ecNumber evidence="2">2.3.2.27</ecNumber>
    </recommendedName>
</protein>
<name>G7KMM3_MEDTR</name>
<keyword evidence="6" id="KW-0833">Ubl conjugation pathway</keyword>
<dbReference type="InterPro" id="IPR045191">
    <property type="entry name" value="MBR1/2-like"/>
</dbReference>
<accession>A0A0C3VZ38</accession>
<dbReference type="Gramene" id="rna37429">
    <property type="protein sequence ID" value="RHN52728.1"/>
    <property type="gene ID" value="gene37429"/>
</dbReference>
<dbReference type="InterPro" id="IPR013083">
    <property type="entry name" value="Znf_RING/FYVE/PHD"/>
</dbReference>
<dbReference type="Proteomes" id="UP000265566">
    <property type="component" value="Chromosome 6"/>
</dbReference>
<dbReference type="OrthoDB" id="8062037at2759"/>
<dbReference type="EMBL" id="PSQE01000006">
    <property type="protein sequence ID" value="RHN52728.1"/>
    <property type="molecule type" value="Genomic_DNA"/>
</dbReference>
<feature type="domain" description="RING-type" evidence="10">
    <location>
        <begin position="312"/>
        <end position="353"/>
    </location>
</feature>
<feature type="region of interest" description="Disordered" evidence="9">
    <location>
        <begin position="47"/>
        <end position="79"/>
    </location>
</feature>
<organism evidence="11 14">
    <name type="scientific">Medicago truncatula</name>
    <name type="common">Barrel medic</name>
    <name type="synonym">Medicago tribuloides</name>
    <dbReference type="NCBI Taxonomy" id="3880"/>
    <lineage>
        <taxon>Eukaryota</taxon>
        <taxon>Viridiplantae</taxon>
        <taxon>Streptophyta</taxon>
        <taxon>Embryophyta</taxon>
        <taxon>Tracheophyta</taxon>
        <taxon>Spermatophyta</taxon>
        <taxon>Magnoliopsida</taxon>
        <taxon>eudicotyledons</taxon>
        <taxon>Gunneridae</taxon>
        <taxon>Pentapetalae</taxon>
        <taxon>rosids</taxon>
        <taxon>fabids</taxon>
        <taxon>Fabales</taxon>
        <taxon>Fabaceae</taxon>
        <taxon>Papilionoideae</taxon>
        <taxon>50 kb inversion clade</taxon>
        <taxon>NPAAA clade</taxon>
        <taxon>Hologalegina</taxon>
        <taxon>IRL clade</taxon>
        <taxon>Trifolieae</taxon>
        <taxon>Medicago</taxon>
    </lineage>
</organism>
<dbReference type="PaxDb" id="3880-AES76636"/>
<accession>G7KMM3</accession>
<evidence type="ECO:0000256" key="1">
    <source>
        <dbReference type="ARBA" id="ARBA00000900"/>
    </source>
</evidence>
<keyword evidence="14" id="KW-1185">Reference proteome</keyword>
<proteinExistence type="predicted"/>
<evidence type="ECO:0000256" key="4">
    <source>
        <dbReference type="ARBA" id="ARBA00022723"/>
    </source>
</evidence>
<dbReference type="EMBL" id="CM001222">
    <property type="protein sequence ID" value="AES76636.2"/>
    <property type="molecule type" value="Genomic_DNA"/>
</dbReference>
<evidence type="ECO:0000313" key="14">
    <source>
        <dbReference type="Proteomes" id="UP000002051"/>
    </source>
</evidence>
<dbReference type="SMART" id="SM00184">
    <property type="entry name" value="RING"/>
    <property type="match status" value="1"/>
</dbReference>
<evidence type="ECO:0000256" key="9">
    <source>
        <dbReference type="SAM" id="MobiDB-lite"/>
    </source>
</evidence>
<reference evidence="13" key="3">
    <citation type="submission" date="2015-04" db="UniProtKB">
        <authorList>
            <consortium name="EnsemblPlants"/>
        </authorList>
    </citation>
    <scope>IDENTIFICATION</scope>
    <source>
        <strain evidence="13">cv. Jemalong A17</strain>
    </source>
</reference>
<sequence>MPVIKWRRPRTKLRHPISETDKTSQLSSLIQSTSCKSSISTLFSTFSNTNTSNETTHDSNQNITKKNNKNSKNVNNTNSSFSASTFRSLGCTAGTSQQVSVPAVIRSSADWQGKKNRKKKNRRNKTCHGVDDVDFQDVWCGPGTGFLSDAAADVSVDCVVARKNVSSRGKLDNGERIPHRERSSIFGRRSVNLNQESLSFLEDNSDIFTTRPGLESFGNSGFYRNASNVSSDGIAEIMKFKGARLMGGRSRDQFRDWRLDVDNMSYEQLLELGERIGYVKTGLKEDEMKNNIRKIKLLISNDSSKHQIDKKCTICQEEYESDDELGRLHCEHSYHFQCIKQWLVLKNFCPVCKQEVVVRP</sequence>
<dbReference type="PANTHER" id="PTHR22937">
    <property type="entry name" value="E3 UBIQUITIN-PROTEIN LIGASE RNF165"/>
    <property type="match status" value="1"/>
</dbReference>
<evidence type="ECO:0000256" key="6">
    <source>
        <dbReference type="ARBA" id="ARBA00022786"/>
    </source>
</evidence>
<dbReference type="EC" id="2.3.2.27" evidence="2"/>
<evidence type="ECO:0000313" key="11">
    <source>
        <dbReference type="EMBL" id="AES76636.2"/>
    </source>
</evidence>
<dbReference type="KEGG" id="mtr:11426047"/>
<evidence type="ECO:0000313" key="15">
    <source>
        <dbReference type="Proteomes" id="UP000265566"/>
    </source>
</evidence>
<reference evidence="15" key="4">
    <citation type="journal article" date="2018" name="Nat. Plants">
        <title>Whole-genome landscape of Medicago truncatula symbiotic genes.</title>
        <authorList>
            <person name="Pecrix Y."/>
            <person name="Staton S.E."/>
            <person name="Sallet E."/>
            <person name="Lelandais-Briere C."/>
            <person name="Moreau S."/>
            <person name="Carrere S."/>
            <person name="Blein T."/>
            <person name="Jardinaud M.F."/>
            <person name="Latrasse D."/>
            <person name="Zouine M."/>
            <person name="Zahm M."/>
            <person name="Kreplak J."/>
            <person name="Mayjonade B."/>
            <person name="Satge C."/>
            <person name="Perez M."/>
            <person name="Cauet S."/>
            <person name="Marande W."/>
            <person name="Chantry-Darmon C."/>
            <person name="Lopez-Roques C."/>
            <person name="Bouchez O."/>
            <person name="Berard A."/>
            <person name="Debelle F."/>
            <person name="Munos S."/>
            <person name="Bendahmane A."/>
            <person name="Berges H."/>
            <person name="Niebel A."/>
            <person name="Buitink J."/>
            <person name="Frugier F."/>
            <person name="Benhamed M."/>
            <person name="Crespi M."/>
            <person name="Gouzy J."/>
            <person name="Gamas P."/>
        </authorList>
    </citation>
    <scope>NUCLEOTIDE SEQUENCE [LARGE SCALE GENOMIC DNA]</scope>
    <source>
        <strain evidence="15">cv. Jemalong A17</strain>
    </source>
</reference>
<dbReference type="PANTHER" id="PTHR22937:SF122">
    <property type="entry name" value="RING-TYPE E3 UBIQUITIN TRANSFERASE"/>
    <property type="match status" value="1"/>
</dbReference>
<evidence type="ECO:0000256" key="7">
    <source>
        <dbReference type="ARBA" id="ARBA00022833"/>
    </source>
</evidence>
<evidence type="ECO:0000256" key="3">
    <source>
        <dbReference type="ARBA" id="ARBA00022679"/>
    </source>
</evidence>
<dbReference type="SUPFAM" id="SSF57850">
    <property type="entry name" value="RING/U-box"/>
    <property type="match status" value="1"/>
</dbReference>
<reference evidence="11 14" key="2">
    <citation type="journal article" date="2014" name="BMC Genomics">
        <title>An improved genome release (version Mt4.0) for the model legume Medicago truncatula.</title>
        <authorList>
            <person name="Tang H."/>
            <person name="Krishnakumar V."/>
            <person name="Bidwell S."/>
            <person name="Rosen B."/>
            <person name="Chan A."/>
            <person name="Zhou S."/>
            <person name="Gentzbittel L."/>
            <person name="Childs K.L."/>
            <person name="Yandell M."/>
            <person name="Gundlach H."/>
            <person name="Mayer K.F."/>
            <person name="Schwartz D.C."/>
            <person name="Town C.D."/>
        </authorList>
    </citation>
    <scope>GENOME REANNOTATION</scope>
    <source>
        <strain evidence="13 14">cv. Jemalong A17</strain>
    </source>
</reference>